<dbReference type="Proteomes" id="UP000194236">
    <property type="component" value="Unassembled WGS sequence"/>
</dbReference>
<evidence type="ECO:0000313" key="7">
    <source>
        <dbReference type="Proteomes" id="UP000194236"/>
    </source>
</evidence>
<protein>
    <recommendedName>
        <fullName evidence="8">Major facilitator superfamily (MFS) profile domain-containing protein</fullName>
    </recommendedName>
</protein>
<dbReference type="Gene3D" id="1.20.1250.20">
    <property type="entry name" value="MFS general substrate transporter like domains"/>
    <property type="match status" value="1"/>
</dbReference>
<evidence type="ECO:0000256" key="4">
    <source>
        <dbReference type="ARBA" id="ARBA00023136"/>
    </source>
</evidence>
<dbReference type="SUPFAM" id="SSF103473">
    <property type="entry name" value="MFS general substrate transporter"/>
    <property type="match status" value="1"/>
</dbReference>
<sequence length="126" mass="13710">MRKKQTTTTDDKWPSSTLAVRLPIAICLHLISVFALILYCNLLSTTKNITIFVLIAAIAGISSAGNVITLSILSTEIGNKKYQGLITSLCNLATKLGAFCSGYPFTLIALLFGWHGTYTILMIINR</sequence>
<reference evidence="6 7" key="1">
    <citation type="submission" date="2017-03" db="EMBL/GenBank/DDBJ databases">
        <title>Genome Survey of Euroglyphus maynei.</title>
        <authorList>
            <person name="Arlian L.G."/>
            <person name="Morgan M.S."/>
            <person name="Rider S.D."/>
        </authorList>
    </citation>
    <scope>NUCLEOTIDE SEQUENCE [LARGE SCALE GENOMIC DNA]</scope>
    <source>
        <strain evidence="6">Arlian Lab</strain>
        <tissue evidence="6">Whole body</tissue>
    </source>
</reference>
<evidence type="ECO:0000256" key="2">
    <source>
        <dbReference type="ARBA" id="ARBA00022692"/>
    </source>
</evidence>
<proteinExistence type="predicted"/>
<gene>
    <name evidence="6" type="ORF">BLA29_005391</name>
</gene>
<dbReference type="InterPro" id="IPR051337">
    <property type="entry name" value="OPA_Antiporter"/>
</dbReference>
<dbReference type="EMBL" id="MUJZ01029535">
    <property type="protein sequence ID" value="OTF78096.1"/>
    <property type="molecule type" value="Genomic_DNA"/>
</dbReference>
<evidence type="ECO:0000313" key="6">
    <source>
        <dbReference type="EMBL" id="OTF78096.1"/>
    </source>
</evidence>
<dbReference type="PANTHER" id="PTHR43826">
    <property type="entry name" value="GLUCOSE-6-PHOSPHATE EXCHANGER SLC37A4"/>
    <property type="match status" value="1"/>
</dbReference>
<keyword evidence="7" id="KW-1185">Reference proteome</keyword>
<keyword evidence="3 5" id="KW-1133">Transmembrane helix</keyword>
<comment type="caution">
    <text evidence="6">The sequence shown here is derived from an EMBL/GenBank/DDBJ whole genome shotgun (WGS) entry which is preliminary data.</text>
</comment>
<dbReference type="GO" id="GO:0012505">
    <property type="term" value="C:endomembrane system"/>
    <property type="evidence" value="ECO:0007669"/>
    <property type="project" value="UniProtKB-SubCell"/>
</dbReference>
<comment type="subcellular location">
    <subcellularLocation>
        <location evidence="1">Endomembrane system</location>
        <topology evidence="1">Multi-pass membrane protein</topology>
    </subcellularLocation>
</comment>
<evidence type="ECO:0000256" key="1">
    <source>
        <dbReference type="ARBA" id="ARBA00004127"/>
    </source>
</evidence>
<accession>A0A1Y3BER0</accession>
<dbReference type="GO" id="GO:0035435">
    <property type="term" value="P:phosphate ion transmembrane transport"/>
    <property type="evidence" value="ECO:0007669"/>
    <property type="project" value="TreeGrafter"/>
</dbReference>
<name>A0A1Y3BER0_EURMA</name>
<feature type="transmembrane region" description="Helical" evidence="5">
    <location>
        <begin position="102"/>
        <end position="124"/>
    </location>
</feature>
<dbReference type="PANTHER" id="PTHR43826:SF3">
    <property type="entry name" value="GLUCOSE-6-PHOSPHATE EXCHANGER SLC37A4"/>
    <property type="match status" value="1"/>
</dbReference>
<feature type="transmembrane region" description="Helical" evidence="5">
    <location>
        <begin position="20"/>
        <end position="39"/>
    </location>
</feature>
<organism evidence="6 7">
    <name type="scientific">Euroglyphus maynei</name>
    <name type="common">Mayne's house dust mite</name>
    <dbReference type="NCBI Taxonomy" id="6958"/>
    <lineage>
        <taxon>Eukaryota</taxon>
        <taxon>Metazoa</taxon>
        <taxon>Ecdysozoa</taxon>
        <taxon>Arthropoda</taxon>
        <taxon>Chelicerata</taxon>
        <taxon>Arachnida</taxon>
        <taxon>Acari</taxon>
        <taxon>Acariformes</taxon>
        <taxon>Sarcoptiformes</taxon>
        <taxon>Astigmata</taxon>
        <taxon>Psoroptidia</taxon>
        <taxon>Analgoidea</taxon>
        <taxon>Pyroglyphidae</taxon>
        <taxon>Pyroglyphinae</taxon>
        <taxon>Euroglyphus</taxon>
    </lineage>
</organism>
<evidence type="ECO:0008006" key="8">
    <source>
        <dbReference type="Google" id="ProtNLM"/>
    </source>
</evidence>
<dbReference type="InterPro" id="IPR036259">
    <property type="entry name" value="MFS_trans_sf"/>
</dbReference>
<dbReference type="GO" id="GO:0061513">
    <property type="term" value="F:glucose 6-phosphate:phosphate antiporter activity"/>
    <property type="evidence" value="ECO:0007669"/>
    <property type="project" value="TreeGrafter"/>
</dbReference>
<dbReference type="AlphaFoldDB" id="A0A1Y3BER0"/>
<keyword evidence="4 5" id="KW-0472">Membrane</keyword>
<keyword evidence="2 5" id="KW-0812">Transmembrane</keyword>
<dbReference type="GO" id="GO:0016020">
    <property type="term" value="C:membrane"/>
    <property type="evidence" value="ECO:0007669"/>
    <property type="project" value="UniProtKB-ARBA"/>
</dbReference>
<evidence type="ECO:0000256" key="5">
    <source>
        <dbReference type="SAM" id="Phobius"/>
    </source>
</evidence>
<feature type="transmembrane region" description="Helical" evidence="5">
    <location>
        <begin position="51"/>
        <end position="73"/>
    </location>
</feature>
<evidence type="ECO:0000256" key="3">
    <source>
        <dbReference type="ARBA" id="ARBA00022989"/>
    </source>
</evidence>